<gene>
    <name evidence="1" type="ORF">IAB99_07540</name>
</gene>
<name>A0A9D9NBV3_9BACT</name>
<dbReference type="EMBL" id="JADIMH010000043">
    <property type="protein sequence ID" value="MBO8467599.1"/>
    <property type="molecule type" value="Genomic_DNA"/>
</dbReference>
<comment type="caution">
    <text evidence="1">The sequence shown here is derived from an EMBL/GenBank/DDBJ whole genome shotgun (WGS) entry which is preliminary data.</text>
</comment>
<dbReference type="AlphaFoldDB" id="A0A9D9NBV3"/>
<protein>
    <submittedName>
        <fullName evidence="1">Uncharacterized protein</fullName>
    </submittedName>
</protein>
<reference evidence="1" key="2">
    <citation type="journal article" date="2021" name="PeerJ">
        <title>Extensive microbial diversity within the chicken gut microbiome revealed by metagenomics and culture.</title>
        <authorList>
            <person name="Gilroy R."/>
            <person name="Ravi A."/>
            <person name="Getino M."/>
            <person name="Pursley I."/>
            <person name="Horton D.L."/>
            <person name="Alikhan N.F."/>
            <person name="Baker D."/>
            <person name="Gharbi K."/>
            <person name="Hall N."/>
            <person name="Watson M."/>
            <person name="Adriaenssens E.M."/>
            <person name="Foster-Nyarko E."/>
            <person name="Jarju S."/>
            <person name="Secka A."/>
            <person name="Antonio M."/>
            <person name="Oren A."/>
            <person name="Chaudhuri R.R."/>
            <person name="La Ragione R."/>
            <person name="Hildebrand F."/>
            <person name="Pallen M.J."/>
        </authorList>
    </citation>
    <scope>NUCLEOTIDE SEQUENCE</scope>
    <source>
        <strain evidence="1">B1-15692</strain>
    </source>
</reference>
<accession>A0A9D9NBV3</accession>
<organism evidence="1 2">
    <name type="scientific">Candidatus Cryptobacteroides faecipullorum</name>
    <dbReference type="NCBI Taxonomy" id="2840764"/>
    <lineage>
        <taxon>Bacteria</taxon>
        <taxon>Pseudomonadati</taxon>
        <taxon>Bacteroidota</taxon>
        <taxon>Bacteroidia</taxon>
        <taxon>Bacteroidales</taxon>
        <taxon>Candidatus Cryptobacteroides</taxon>
    </lineage>
</organism>
<sequence length="424" mass="49101">MSILNKKLRHFTNNVLVQSMTSLENAIAVLSRDNEYVDKILECFSVDKTKEKVIQIGNVKNLLEDIFDLDSMAEKKDLRVKVRDIVLDKMLEDEAALFTLYGISDLDLVKKLHADHIQVESRYSAKNDVLEIHKLGKFANFCRDNKWSDLLDYINEYIRNHTKNDEFCSARLIRPIESDRYLLRAVTSDKVYRNYGINFSVLVALLSVNRYAISTKSDVFIDNYQIDDSRVYLSFRLGAPVRISDNLELSFSLILENDEIKDSSVSFSGVFQLMYTSGGRNTNITLRPNTFHYPGEMSYNTDMLTYTHSMSVEKVYDKISNLPLYIEKYVSQVAKYARAIIDIKNPNEVKSFIVEAVSKAKKDEFSKYKEDVLRKLAAIESNSIFDLFEALRSVEELFGDDIVSREYWRKKLFTLLFSRGKDSE</sequence>
<evidence type="ECO:0000313" key="1">
    <source>
        <dbReference type="EMBL" id="MBO8467599.1"/>
    </source>
</evidence>
<proteinExistence type="predicted"/>
<reference evidence="1" key="1">
    <citation type="submission" date="2020-10" db="EMBL/GenBank/DDBJ databases">
        <authorList>
            <person name="Gilroy R."/>
        </authorList>
    </citation>
    <scope>NUCLEOTIDE SEQUENCE</scope>
    <source>
        <strain evidence="1">B1-15692</strain>
    </source>
</reference>
<dbReference type="Proteomes" id="UP000823660">
    <property type="component" value="Unassembled WGS sequence"/>
</dbReference>
<evidence type="ECO:0000313" key="2">
    <source>
        <dbReference type="Proteomes" id="UP000823660"/>
    </source>
</evidence>